<dbReference type="Proteomes" id="UP001230768">
    <property type="component" value="Chromosome"/>
</dbReference>
<keyword evidence="4 9" id="KW-0812">Transmembrane</keyword>
<feature type="compositionally biased region" description="Basic and acidic residues" evidence="8">
    <location>
        <begin position="1"/>
        <end position="20"/>
    </location>
</feature>
<dbReference type="RefSeq" id="WP_305422184.1">
    <property type="nucleotide sequence ID" value="NZ_CP117430.1"/>
</dbReference>
<dbReference type="InterPro" id="IPR006135">
    <property type="entry name" value="T3SS_substrate_exporter"/>
</dbReference>
<evidence type="ECO:0000256" key="9">
    <source>
        <dbReference type="SAM" id="Phobius"/>
    </source>
</evidence>
<feature type="region of interest" description="Disordered" evidence="8">
    <location>
        <begin position="218"/>
        <end position="253"/>
    </location>
</feature>
<keyword evidence="7 9" id="KW-0472">Membrane</keyword>
<dbReference type="Pfam" id="PF01312">
    <property type="entry name" value="Bac_export_2"/>
    <property type="match status" value="1"/>
</dbReference>
<feature type="transmembrane region" description="Helical" evidence="9">
    <location>
        <begin position="186"/>
        <end position="204"/>
    </location>
</feature>
<dbReference type="PRINTS" id="PR00950">
    <property type="entry name" value="TYPE3IMSPROT"/>
</dbReference>
<feature type="compositionally biased region" description="Basic and acidic residues" evidence="8">
    <location>
        <begin position="218"/>
        <end position="233"/>
    </location>
</feature>
<evidence type="ECO:0000256" key="3">
    <source>
        <dbReference type="ARBA" id="ARBA00022475"/>
    </source>
</evidence>
<comment type="similarity">
    <text evidence="2">Belongs to the type III secretion exporter family.</text>
</comment>
<evidence type="ECO:0000256" key="7">
    <source>
        <dbReference type="ARBA" id="ARBA00023136"/>
    </source>
</evidence>
<proteinExistence type="inferred from homology"/>
<organism evidence="10 11">
    <name type="scientific">Pseudomonas wuhanensis</name>
    <dbReference type="NCBI Taxonomy" id="2954098"/>
    <lineage>
        <taxon>Bacteria</taxon>
        <taxon>Pseudomonadati</taxon>
        <taxon>Pseudomonadota</taxon>
        <taxon>Gammaproteobacteria</taxon>
        <taxon>Pseudomonadales</taxon>
        <taxon>Pseudomonadaceae</taxon>
        <taxon>Pseudomonas</taxon>
    </lineage>
</organism>
<dbReference type="PANTHER" id="PTHR30531:SF14">
    <property type="entry name" value="SURFACE PRESENTATION OF ANTIGENS PROTEIN SPAS"/>
    <property type="match status" value="1"/>
</dbReference>
<evidence type="ECO:0000256" key="1">
    <source>
        <dbReference type="ARBA" id="ARBA00004651"/>
    </source>
</evidence>
<dbReference type="SUPFAM" id="SSF160544">
    <property type="entry name" value="EscU C-terminal domain-like"/>
    <property type="match status" value="1"/>
</dbReference>
<evidence type="ECO:0000313" key="10">
    <source>
        <dbReference type="EMBL" id="WLI16529.1"/>
    </source>
</evidence>
<evidence type="ECO:0000256" key="2">
    <source>
        <dbReference type="ARBA" id="ARBA00010690"/>
    </source>
</evidence>
<feature type="transmembrane region" description="Helical" evidence="9">
    <location>
        <begin position="136"/>
        <end position="157"/>
    </location>
</feature>
<accession>A0ABY9GLJ1</accession>
<keyword evidence="5 9" id="KW-1133">Transmembrane helix</keyword>
<evidence type="ECO:0000256" key="4">
    <source>
        <dbReference type="ARBA" id="ARBA00022692"/>
    </source>
</evidence>
<dbReference type="EMBL" id="CP117430">
    <property type="protein sequence ID" value="WLI16529.1"/>
    <property type="molecule type" value="Genomic_DNA"/>
</dbReference>
<evidence type="ECO:0000313" key="11">
    <source>
        <dbReference type="Proteomes" id="UP001230768"/>
    </source>
</evidence>
<evidence type="ECO:0000256" key="5">
    <source>
        <dbReference type="ARBA" id="ARBA00022989"/>
    </source>
</evidence>
<keyword evidence="3" id="KW-1003">Cell membrane</keyword>
<dbReference type="Gene3D" id="3.40.1690.10">
    <property type="entry name" value="secretion proteins EscU"/>
    <property type="match status" value="1"/>
</dbReference>
<evidence type="ECO:0000256" key="6">
    <source>
        <dbReference type="ARBA" id="ARBA00023026"/>
    </source>
</evidence>
<reference evidence="10 11" key="1">
    <citation type="submission" date="2023-02" db="EMBL/GenBank/DDBJ databases">
        <title>Evolution of Hrp T3SS in non-pathogenic Pseudomonas fluorescens.</title>
        <authorList>
            <person name="Liao K."/>
            <person name="Wei H."/>
            <person name="Gu Y."/>
        </authorList>
    </citation>
    <scope>NUCLEOTIDE SEQUENCE [LARGE SCALE GENOMIC DNA]</scope>
    <source>
        <strain evidence="10 11">FP607</strain>
    </source>
</reference>
<protein>
    <submittedName>
        <fullName evidence="10">Type III secretion system export apparatus subunit SctU</fullName>
    </submittedName>
</protein>
<evidence type="ECO:0000256" key="8">
    <source>
        <dbReference type="SAM" id="MobiDB-lite"/>
    </source>
</evidence>
<feature type="region of interest" description="Disordered" evidence="8">
    <location>
        <begin position="1"/>
        <end position="21"/>
    </location>
</feature>
<keyword evidence="11" id="KW-1185">Reference proteome</keyword>
<dbReference type="PANTHER" id="PTHR30531">
    <property type="entry name" value="FLAGELLAR BIOSYNTHETIC PROTEIN FLHB"/>
    <property type="match status" value="1"/>
</dbReference>
<sequence length="358" mass="39797">MTEKTKPATPKQLRDAREKGQVGQSQDFSKVLVLLMVSEVTLNLAEESMVRLQRMLALPLDHAGEPFMGTVARISSESATVLISFILCSVGVAVITRMIGTWMQIGFLFAPKALAPTLERLSPLGQAKQMLSMQNLTTLTLSILKAAAIAITLYVLIKPALSTLILLAYSDLNTYWRSLVQEFRHILRSTLGLLLVIGVIDFAVQKYFHAKKMRTSTEDIQKEHKQAEGDPHVKGHRQQLARQLSNEAPSAPRPSVDTADLVIVNPTHYAVALYYRPGETPLPLIHRKGMGDEALDIIALAKRAKIPVIQSIWLARTLYKVNEGRYIPRPTLLAVAHIYQVVRQLTDVPNEVIRVTDA</sequence>
<dbReference type="NCBIfam" id="TIGR01404">
    <property type="entry name" value="FlhB_rel_III"/>
    <property type="match status" value="1"/>
</dbReference>
<gene>
    <name evidence="10" type="primary">sctU</name>
    <name evidence="10" type="ORF">PSH88_19715</name>
</gene>
<dbReference type="InterPro" id="IPR006307">
    <property type="entry name" value="BsaZ-like"/>
</dbReference>
<dbReference type="InterPro" id="IPR029025">
    <property type="entry name" value="T3SS_substrate_exporter_C"/>
</dbReference>
<name>A0ABY9GLJ1_9PSED</name>
<feature type="transmembrane region" description="Helical" evidence="9">
    <location>
        <begin position="78"/>
        <end position="99"/>
    </location>
</feature>
<keyword evidence="6" id="KW-0843">Virulence</keyword>
<comment type="subcellular location">
    <subcellularLocation>
        <location evidence="1">Cell membrane</location>
        <topology evidence="1">Multi-pass membrane protein</topology>
    </subcellularLocation>
</comment>